<name>A0ABM1F747_PRICU</name>
<dbReference type="PANTHER" id="PTHR23169:SF23">
    <property type="entry name" value="SHORT STOP, ISOFORM H"/>
    <property type="match status" value="1"/>
</dbReference>
<accession>A0ABM1F747</accession>
<keyword evidence="1" id="KW-1185">Reference proteome</keyword>
<dbReference type="SUPFAM" id="SSF46966">
    <property type="entry name" value="Spectrin repeat"/>
    <property type="match status" value="1"/>
</dbReference>
<dbReference type="RefSeq" id="XP_014680268.1">
    <property type="nucleotide sequence ID" value="XM_014824782.1"/>
</dbReference>
<proteinExistence type="predicted"/>
<feature type="non-terminal residue" evidence="2">
    <location>
        <position position="137"/>
    </location>
</feature>
<sequence>AQILQERLAQLRNRYDQGLVLALNKRTFTTEQVTVRRTTEVVSEMRIVETNVVFKNVQECMQWIEGKLMEVESSKWGDDLPSVQHFLSTHRHLHTEVVKFRTRADQCVAAKNTLKPTETKLYVQLLGKMEALYTQLL</sequence>
<organism evidence="1 2">
    <name type="scientific">Priapulus caudatus</name>
    <name type="common">Priapulid worm</name>
    <dbReference type="NCBI Taxonomy" id="37621"/>
    <lineage>
        <taxon>Eukaryota</taxon>
        <taxon>Metazoa</taxon>
        <taxon>Ecdysozoa</taxon>
        <taxon>Scalidophora</taxon>
        <taxon>Priapulida</taxon>
        <taxon>Priapulimorpha</taxon>
        <taxon>Priapulimorphida</taxon>
        <taxon>Priapulidae</taxon>
        <taxon>Priapulus</taxon>
    </lineage>
</organism>
<dbReference type="InterPro" id="IPR043197">
    <property type="entry name" value="Plakin"/>
</dbReference>
<protein>
    <submittedName>
        <fullName evidence="2">Plectin-like</fullName>
    </submittedName>
</protein>
<dbReference type="PANTHER" id="PTHR23169">
    <property type="entry name" value="ENVOPLAKIN"/>
    <property type="match status" value="1"/>
</dbReference>
<gene>
    <name evidence="2" type="primary">LOC106820248</name>
</gene>
<dbReference type="Proteomes" id="UP000695022">
    <property type="component" value="Unplaced"/>
</dbReference>
<dbReference type="Gene3D" id="1.20.58.60">
    <property type="match status" value="1"/>
</dbReference>
<reference evidence="2" key="1">
    <citation type="submission" date="2025-08" db="UniProtKB">
        <authorList>
            <consortium name="RefSeq"/>
        </authorList>
    </citation>
    <scope>IDENTIFICATION</scope>
</reference>
<dbReference type="GeneID" id="106820248"/>
<feature type="non-terminal residue" evidence="2">
    <location>
        <position position="1"/>
    </location>
</feature>
<evidence type="ECO:0000313" key="2">
    <source>
        <dbReference type="RefSeq" id="XP_014680268.1"/>
    </source>
</evidence>
<evidence type="ECO:0000313" key="1">
    <source>
        <dbReference type="Proteomes" id="UP000695022"/>
    </source>
</evidence>